<feature type="transmembrane region" description="Helical" evidence="2">
    <location>
        <begin position="226"/>
        <end position="247"/>
    </location>
</feature>
<dbReference type="AlphaFoldDB" id="A0A561W8Z6"/>
<feature type="region of interest" description="Disordered" evidence="1">
    <location>
        <begin position="107"/>
        <end position="218"/>
    </location>
</feature>
<keyword evidence="4" id="KW-1185">Reference proteome</keyword>
<evidence type="ECO:0000256" key="2">
    <source>
        <dbReference type="SAM" id="Phobius"/>
    </source>
</evidence>
<evidence type="ECO:0000313" key="4">
    <source>
        <dbReference type="Proteomes" id="UP000317685"/>
    </source>
</evidence>
<reference evidence="3 4" key="1">
    <citation type="submission" date="2019-06" db="EMBL/GenBank/DDBJ databases">
        <title>Sequencing the genomes of 1000 actinobacteria strains.</title>
        <authorList>
            <person name="Klenk H.-P."/>
        </authorList>
    </citation>
    <scope>NUCLEOTIDE SEQUENCE [LARGE SCALE GENOMIC DNA]</scope>
    <source>
        <strain evidence="3 4">DSM 45885</strain>
    </source>
</reference>
<dbReference type="OrthoDB" id="3406034at2"/>
<keyword evidence="2" id="KW-0472">Membrane</keyword>
<feature type="compositionally biased region" description="Pro residues" evidence="1">
    <location>
        <begin position="109"/>
        <end position="120"/>
    </location>
</feature>
<name>A0A561W8Z6_9ACTN</name>
<dbReference type="Proteomes" id="UP000317685">
    <property type="component" value="Unassembled WGS sequence"/>
</dbReference>
<keyword evidence="2" id="KW-1133">Transmembrane helix</keyword>
<sequence length="426" mass="44753">MQAESPYRYTHMLGACQVGKAWAAVDKEGQFATVAVLDGAAAADERWRAAFGAAANALAQAAGGHPYADADLSAAHPWVAYRANEGHAPQRLFQSLGLDYQPVPDLPVSAPPASAPPASAPPVSGVPQQVSGPPTPVSGTPELVEHPPQLPWAMHAAPTSGQPVSASPQPVSAAPSSPASTQPVSAAPQSPVYTTSAEQVSPFDPFPTSGGRRIAPVAPKPRRPNWIFITGAVVLTLVAGTTGFVVGRSGSDGGSPKSTAATLPPYETTQLSINKTKFLESELAPLAEPWLAQASSCAAYDEPAAPKLPADEAQHFFCHYGNAFTHFVLYPTKKEKDAARAYRLQLNLAGGALAPGLRQATRTKGNKSGVEGSYVEYAVTMPDGRTLCGLWWDRDDTNGVTYIEALCKESLAGNWDALRDLWRRGS</sequence>
<accession>A0A561W8Z6</accession>
<protein>
    <submittedName>
        <fullName evidence="3">Uncharacterized protein</fullName>
    </submittedName>
</protein>
<organism evidence="3 4">
    <name type="scientific">Micromonospora taraxaci</name>
    <dbReference type="NCBI Taxonomy" id="1316803"/>
    <lineage>
        <taxon>Bacteria</taxon>
        <taxon>Bacillati</taxon>
        <taxon>Actinomycetota</taxon>
        <taxon>Actinomycetes</taxon>
        <taxon>Micromonosporales</taxon>
        <taxon>Micromonosporaceae</taxon>
        <taxon>Micromonospora</taxon>
    </lineage>
</organism>
<comment type="caution">
    <text evidence="3">The sequence shown here is derived from an EMBL/GenBank/DDBJ whole genome shotgun (WGS) entry which is preliminary data.</text>
</comment>
<evidence type="ECO:0000256" key="1">
    <source>
        <dbReference type="SAM" id="MobiDB-lite"/>
    </source>
</evidence>
<dbReference type="EMBL" id="VIWZ01000001">
    <property type="protein sequence ID" value="TWG20341.1"/>
    <property type="molecule type" value="Genomic_DNA"/>
</dbReference>
<evidence type="ECO:0000313" key="3">
    <source>
        <dbReference type="EMBL" id="TWG20341.1"/>
    </source>
</evidence>
<feature type="compositionally biased region" description="Low complexity" evidence="1">
    <location>
        <begin position="162"/>
        <end position="191"/>
    </location>
</feature>
<keyword evidence="2" id="KW-0812">Transmembrane</keyword>
<gene>
    <name evidence="3" type="ORF">FHU34_115743</name>
</gene>
<proteinExistence type="predicted"/>